<dbReference type="GO" id="GO:0004553">
    <property type="term" value="F:hydrolase activity, hydrolyzing O-glycosyl compounds"/>
    <property type="evidence" value="ECO:0007669"/>
    <property type="project" value="InterPro"/>
</dbReference>
<keyword evidence="2" id="KW-1185">Reference proteome</keyword>
<dbReference type="Gene3D" id="3.20.20.80">
    <property type="entry name" value="Glycosidases"/>
    <property type="match status" value="1"/>
</dbReference>
<dbReference type="InterPro" id="IPR017853">
    <property type="entry name" value="GH"/>
</dbReference>
<proteinExistence type="predicted"/>
<name>A0A067M8C4_BOTB1</name>
<dbReference type="InterPro" id="IPR001360">
    <property type="entry name" value="Glyco_hydro_1"/>
</dbReference>
<accession>A0A067M8C4</accession>
<keyword evidence="1" id="KW-0378">Hydrolase</keyword>
<dbReference type="STRING" id="930990.A0A067M8C4"/>
<reference evidence="2" key="1">
    <citation type="journal article" date="2014" name="Proc. Natl. Acad. Sci. U.S.A.">
        <title>Extensive sampling of basidiomycete genomes demonstrates inadequacy of the white-rot/brown-rot paradigm for wood decay fungi.</title>
        <authorList>
            <person name="Riley R."/>
            <person name="Salamov A.A."/>
            <person name="Brown D.W."/>
            <person name="Nagy L.G."/>
            <person name="Floudas D."/>
            <person name="Held B.W."/>
            <person name="Levasseur A."/>
            <person name="Lombard V."/>
            <person name="Morin E."/>
            <person name="Otillar R."/>
            <person name="Lindquist E.A."/>
            <person name="Sun H."/>
            <person name="LaButti K.M."/>
            <person name="Schmutz J."/>
            <person name="Jabbour D."/>
            <person name="Luo H."/>
            <person name="Baker S.E."/>
            <person name="Pisabarro A.G."/>
            <person name="Walton J.D."/>
            <person name="Blanchette R.A."/>
            <person name="Henrissat B."/>
            <person name="Martin F."/>
            <person name="Cullen D."/>
            <person name="Hibbett D.S."/>
            <person name="Grigoriev I.V."/>
        </authorList>
    </citation>
    <scope>NUCLEOTIDE SEQUENCE [LARGE SCALE GENOMIC DNA]</scope>
    <source>
        <strain evidence="2">FD-172 SS1</strain>
    </source>
</reference>
<gene>
    <name evidence="1" type="ORF">BOTBODRAFT_46678</name>
</gene>
<evidence type="ECO:0000313" key="2">
    <source>
        <dbReference type="Proteomes" id="UP000027195"/>
    </source>
</evidence>
<dbReference type="HOGENOM" id="CLU_1875105_0_0_1"/>
<protein>
    <submittedName>
        <fullName evidence="1">Glycoside hydrolase family 1 protein</fullName>
    </submittedName>
</protein>
<evidence type="ECO:0000313" key="1">
    <source>
        <dbReference type="EMBL" id="KDQ10950.1"/>
    </source>
</evidence>
<organism evidence="1 2">
    <name type="scientific">Botryobasidium botryosum (strain FD-172 SS1)</name>
    <dbReference type="NCBI Taxonomy" id="930990"/>
    <lineage>
        <taxon>Eukaryota</taxon>
        <taxon>Fungi</taxon>
        <taxon>Dikarya</taxon>
        <taxon>Basidiomycota</taxon>
        <taxon>Agaricomycotina</taxon>
        <taxon>Agaricomycetes</taxon>
        <taxon>Cantharellales</taxon>
        <taxon>Botryobasidiaceae</taxon>
        <taxon>Botryobasidium</taxon>
    </lineage>
</organism>
<dbReference type="GO" id="GO:0005975">
    <property type="term" value="P:carbohydrate metabolic process"/>
    <property type="evidence" value="ECO:0007669"/>
    <property type="project" value="InterPro"/>
</dbReference>
<dbReference type="OrthoDB" id="65569at2759"/>
<dbReference type="EMBL" id="KL198062">
    <property type="protein sequence ID" value="KDQ10950.1"/>
    <property type="molecule type" value="Genomic_DNA"/>
</dbReference>
<sequence>MGAPARLLLPHSLRITGVARALPSSDAIFLGGELLPDRLLYGCGTSAYQNEDGKVESVWDRFVNGKGKDRIAGDQTSDVATGFRHTYEKDLALFKRALGIGLYDFIISVQTADGKPKDFRDYAQPAYNALGGPCDT</sequence>
<dbReference type="AlphaFoldDB" id="A0A067M8C4"/>
<dbReference type="Pfam" id="PF00232">
    <property type="entry name" value="Glyco_hydro_1"/>
    <property type="match status" value="1"/>
</dbReference>
<dbReference type="SUPFAM" id="SSF51445">
    <property type="entry name" value="(Trans)glycosidases"/>
    <property type="match status" value="1"/>
</dbReference>
<dbReference type="Proteomes" id="UP000027195">
    <property type="component" value="Unassembled WGS sequence"/>
</dbReference>
<dbReference type="InParanoid" id="A0A067M8C4"/>